<feature type="transmembrane region" description="Helical" evidence="1">
    <location>
        <begin position="12"/>
        <end position="31"/>
    </location>
</feature>
<keyword evidence="1" id="KW-1133">Transmembrane helix</keyword>
<protein>
    <submittedName>
        <fullName evidence="2">Uncharacterized protein</fullName>
    </submittedName>
</protein>
<dbReference type="EMBL" id="NAQV01000023">
    <property type="protein sequence ID" value="RAN62389.1"/>
    <property type="molecule type" value="Genomic_DNA"/>
</dbReference>
<proteinExistence type="predicted"/>
<name>A0A328KNS3_9LACT</name>
<evidence type="ECO:0000313" key="3">
    <source>
        <dbReference type="Proteomes" id="UP000249099"/>
    </source>
</evidence>
<evidence type="ECO:0000256" key="1">
    <source>
        <dbReference type="SAM" id="Phobius"/>
    </source>
</evidence>
<dbReference type="Proteomes" id="UP000249099">
    <property type="component" value="Unassembled WGS sequence"/>
</dbReference>
<organism evidence="2 3">
    <name type="scientific">Dolosigranulum pigrum</name>
    <dbReference type="NCBI Taxonomy" id="29394"/>
    <lineage>
        <taxon>Bacteria</taxon>
        <taxon>Bacillati</taxon>
        <taxon>Bacillota</taxon>
        <taxon>Bacilli</taxon>
        <taxon>Lactobacillales</taxon>
        <taxon>Carnobacteriaceae</taxon>
        <taxon>Dolosigranulum</taxon>
    </lineage>
</organism>
<dbReference type="AlphaFoldDB" id="A0A328KNS3"/>
<gene>
    <name evidence="2" type="ORF">B8A44_07525</name>
</gene>
<accession>A0A328KNS3</accession>
<keyword evidence="1" id="KW-0472">Membrane</keyword>
<keyword evidence="1" id="KW-0812">Transmembrane</keyword>
<comment type="caution">
    <text evidence="2">The sequence shown here is derived from an EMBL/GenBank/DDBJ whole genome shotgun (WGS) entry which is preliminary data.</text>
</comment>
<dbReference type="RefSeq" id="WP_112790337.1">
    <property type="nucleotide sequence ID" value="NZ_NAQV01000023.1"/>
</dbReference>
<reference evidence="2 3" key="1">
    <citation type="submission" date="2017-03" db="EMBL/GenBank/DDBJ databases">
        <title>wgs assembly of Dolosigranulum pigrum KPL CDC strains.</title>
        <authorList>
            <person name="Brugger S.D."/>
            <person name="Pettigrew M."/>
            <person name="Kong Y."/>
            <person name="Lemon K.P."/>
        </authorList>
    </citation>
    <scope>NUCLEOTIDE SEQUENCE [LARGE SCALE GENOMIC DNA]</scope>
    <source>
        <strain evidence="2 3">KPL1931_CDC4294-98</strain>
    </source>
</reference>
<sequence length="88" mass="10417">MKRKKKKLNLIKVFKALCMIVGFIVITFYTANLITQAGVYMQSITERPRTPYYTEPPKNYADSDEYHELLREIEEKRKLDELGVDENE</sequence>
<evidence type="ECO:0000313" key="2">
    <source>
        <dbReference type="EMBL" id="RAN62389.1"/>
    </source>
</evidence>